<dbReference type="AlphaFoldDB" id="A0A9P1CRF9"/>
<evidence type="ECO:0000256" key="1">
    <source>
        <dbReference type="SAM" id="MobiDB-lite"/>
    </source>
</evidence>
<name>A0A9P1CRF9_9DINO</name>
<dbReference type="EMBL" id="CAMXCT020002302">
    <property type="protein sequence ID" value="CAL1150547.1"/>
    <property type="molecule type" value="Genomic_DNA"/>
</dbReference>
<feature type="compositionally biased region" description="Basic and acidic residues" evidence="1">
    <location>
        <begin position="158"/>
        <end position="179"/>
    </location>
</feature>
<feature type="region of interest" description="Disordered" evidence="1">
    <location>
        <begin position="144"/>
        <end position="214"/>
    </location>
</feature>
<reference evidence="2" key="1">
    <citation type="submission" date="2022-10" db="EMBL/GenBank/DDBJ databases">
        <authorList>
            <person name="Chen Y."/>
            <person name="Dougan E. K."/>
            <person name="Chan C."/>
            <person name="Rhodes N."/>
            <person name="Thang M."/>
        </authorList>
    </citation>
    <scope>NUCLEOTIDE SEQUENCE</scope>
</reference>
<dbReference type="Proteomes" id="UP001152797">
    <property type="component" value="Unassembled WGS sequence"/>
</dbReference>
<sequence>MDLHQFLCDCCGQHVPSVVVTAYDWHSLLAGQLLVKSMWFQYVRRHIPLPTAVLSAGETLQKRREMPREVGYGSELLPSWEEQCHVALQSLHGSEFSSYVQSLKTPQELSHSWGNQLANVASTDVIDLDLSCSDEQLHCQNDMDQSDLEEEASLSQPRSDDSPPHRREKLRAMARREMAHSNAPDTEVPMSSTASSSTAMAQVSARSPPSRTSVFTSATSFENWHAQRLCRESWPAHAESTQAVLERDWGKTKWGRCEQCFYSLAPHLYGSGNKAGQIWLLCSRFQKRNSQGERLCFWSMPVPANRWDDLPRWMRDKWSQLPAALRRNAIRG</sequence>
<organism evidence="2">
    <name type="scientific">Cladocopium goreaui</name>
    <dbReference type="NCBI Taxonomy" id="2562237"/>
    <lineage>
        <taxon>Eukaryota</taxon>
        <taxon>Sar</taxon>
        <taxon>Alveolata</taxon>
        <taxon>Dinophyceae</taxon>
        <taxon>Suessiales</taxon>
        <taxon>Symbiodiniaceae</taxon>
        <taxon>Cladocopium</taxon>
    </lineage>
</organism>
<feature type="compositionally biased region" description="Polar residues" evidence="1">
    <location>
        <begin position="204"/>
        <end position="214"/>
    </location>
</feature>
<reference evidence="4" key="2">
    <citation type="submission" date="2024-04" db="EMBL/GenBank/DDBJ databases">
        <authorList>
            <person name="Chen Y."/>
            <person name="Shah S."/>
            <person name="Dougan E. K."/>
            <person name="Thang M."/>
            <person name="Chan C."/>
        </authorList>
    </citation>
    <scope>NUCLEOTIDE SEQUENCE [LARGE SCALE GENOMIC DNA]</scope>
</reference>
<evidence type="ECO:0000313" key="3">
    <source>
        <dbReference type="EMBL" id="CAI4002708.1"/>
    </source>
</evidence>
<keyword evidence="5" id="KW-1185">Reference proteome</keyword>
<dbReference type="EMBL" id="CAMXCT010003144">
    <property type="protein sequence ID" value="CAI4002708.1"/>
    <property type="molecule type" value="Genomic_DNA"/>
</dbReference>
<dbReference type="EMBL" id="CAMXCT010002302">
    <property type="protein sequence ID" value="CAI3997172.1"/>
    <property type="molecule type" value="Genomic_DNA"/>
</dbReference>
<proteinExistence type="predicted"/>
<dbReference type="EMBL" id="CAMXCT030003144">
    <property type="protein sequence ID" value="CAL4790020.1"/>
    <property type="molecule type" value="Genomic_DNA"/>
</dbReference>
<accession>A0A9P1CRF9</accession>
<dbReference type="EMBL" id="CAMXCT020003144">
    <property type="protein sequence ID" value="CAL1156083.1"/>
    <property type="molecule type" value="Genomic_DNA"/>
</dbReference>
<protein>
    <submittedName>
        <fullName evidence="2">Uncharacterized protein</fullName>
    </submittedName>
</protein>
<gene>
    <name evidence="2" type="ORF">C1SCF055_LOCUS23583</name>
    <name evidence="3" type="ORF">C1SCF055_LOCUS28645</name>
</gene>
<evidence type="ECO:0000313" key="5">
    <source>
        <dbReference type="Proteomes" id="UP001152797"/>
    </source>
</evidence>
<feature type="compositionally biased region" description="Low complexity" evidence="1">
    <location>
        <begin position="190"/>
        <end position="201"/>
    </location>
</feature>
<evidence type="ECO:0000313" key="2">
    <source>
        <dbReference type="EMBL" id="CAI3997172.1"/>
    </source>
</evidence>
<comment type="caution">
    <text evidence="2">The sequence shown here is derived from an EMBL/GenBank/DDBJ whole genome shotgun (WGS) entry which is preliminary data.</text>
</comment>
<evidence type="ECO:0000313" key="4">
    <source>
        <dbReference type="EMBL" id="CAL1150547.1"/>
    </source>
</evidence>
<dbReference type="EMBL" id="CAMXCT030002302">
    <property type="protein sequence ID" value="CAL4784484.1"/>
    <property type="molecule type" value="Genomic_DNA"/>
</dbReference>